<keyword evidence="2" id="KW-1133">Transmembrane helix</keyword>
<dbReference type="InterPro" id="IPR010982">
    <property type="entry name" value="Lambda_DNA-bd_dom_sf"/>
</dbReference>
<feature type="transmembrane region" description="Helical" evidence="2">
    <location>
        <begin position="216"/>
        <end position="234"/>
    </location>
</feature>
<keyword evidence="4" id="KW-1185">Reference proteome</keyword>
<gene>
    <name evidence="3" type="ORF">CLV43_1146</name>
</gene>
<sequence>MTRVSVVRPQKSTTPRASTQRPAVIKNDPPVVQAGTIGVAHLRNASPGRYIPAVPIHASELQATSVSEFLNLLRELLKRSGVNRKRIAERSGIPQSTVYHLLSPKTTTLPTKMVQVRMLAAACGLAPTEVERVSRLWIELRELPKIAAADTDAVGVDQAVEPPSDQHVVRPMLKKRRAMKLMKRSLPTQLLPMFFILVPILLSVMMMVMSEMSERGIIALPVVISVAAGMTAVYRSWTKPKVMVVEQHTLSDGTVRTLERYERSNGSFGYLDRTVDPEGRVSFSQCDE</sequence>
<dbReference type="OrthoDB" id="3694627at2"/>
<dbReference type="AlphaFoldDB" id="A0A2T0SNT6"/>
<dbReference type="SUPFAM" id="SSF47413">
    <property type="entry name" value="lambda repressor-like DNA-binding domains"/>
    <property type="match status" value="1"/>
</dbReference>
<feature type="compositionally biased region" description="Polar residues" evidence="1">
    <location>
        <begin position="10"/>
        <end position="21"/>
    </location>
</feature>
<evidence type="ECO:0000313" key="3">
    <source>
        <dbReference type="EMBL" id="PRY35088.1"/>
    </source>
</evidence>
<evidence type="ECO:0008006" key="5">
    <source>
        <dbReference type="Google" id="ProtNLM"/>
    </source>
</evidence>
<dbReference type="RefSeq" id="WP_106193521.1">
    <property type="nucleotide sequence ID" value="NZ_PVTF01000014.1"/>
</dbReference>
<comment type="caution">
    <text evidence="3">The sequence shown here is derived from an EMBL/GenBank/DDBJ whole genome shotgun (WGS) entry which is preliminary data.</text>
</comment>
<feature type="region of interest" description="Disordered" evidence="1">
    <location>
        <begin position="1"/>
        <end position="22"/>
    </location>
</feature>
<evidence type="ECO:0000256" key="1">
    <source>
        <dbReference type="SAM" id="MobiDB-lite"/>
    </source>
</evidence>
<protein>
    <recommendedName>
        <fullName evidence="5">Helix-turn-helix protein</fullName>
    </recommendedName>
</protein>
<dbReference type="GO" id="GO:0003677">
    <property type="term" value="F:DNA binding"/>
    <property type="evidence" value="ECO:0007669"/>
    <property type="project" value="InterPro"/>
</dbReference>
<evidence type="ECO:0000313" key="4">
    <source>
        <dbReference type="Proteomes" id="UP000239494"/>
    </source>
</evidence>
<feature type="transmembrane region" description="Helical" evidence="2">
    <location>
        <begin position="190"/>
        <end position="210"/>
    </location>
</feature>
<dbReference type="EMBL" id="PVTF01000014">
    <property type="protein sequence ID" value="PRY35088.1"/>
    <property type="molecule type" value="Genomic_DNA"/>
</dbReference>
<organism evidence="3 4">
    <name type="scientific">Umezawaea tangerina</name>
    <dbReference type="NCBI Taxonomy" id="84725"/>
    <lineage>
        <taxon>Bacteria</taxon>
        <taxon>Bacillati</taxon>
        <taxon>Actinomycetota</taxon>
        <taxon>Actinomycetes</taxon>
        <taxon>Pseudonocardiales</taxon>
        <taxon>Pseudonocardiaceae</taxon>
        <taxon>Umezawaea</taxon>
    </lineage>
</organism>
<reference evidence="3 4" key="1">
    <citation type="submission" date="2018-03" db="EMBL/GenBank/DDBJ databases">
        <title>Genomic Encyclopedia of Archaeal and Bacterial Type Strains, Phase II (KMG-II): from individual species to whole genera.</title>
        <authorList>
            <person name="Goeker M."/>
        </authorList>
    </citation>
    <scope>NUCLEOTIDE SEQUENCE [LARGE SCALE GENOMIC DNA]</scope>
    <source>
        <strain evidence="3 4">DSM 44720</strain>
    </source>
</reference>
<keyword evidence="2" id="KW-0812">Transmembrane</keyword>
<evidence type="ECO:0000256" key="2">
    <source>
        <dbReference type="SAM" id="Phobius"/>
    </source>
</evidence>
<name>A0A2T0SNT6_9PSEU</name>
<accession>A0A2T0SNT6</accession>
<dbReference type="Proteomes" id="UP000239494">
    <property type="component" value="Unassembled WGS sequence"/>
</dbReference>
<proteinExistence type="predicted"/>
<keyword evidence="2" id="KW-0472">Membrane</keyword>